<dbReference type="GO" id="GO:0005886">
    <property type="term" value="C:plasma membrane"/>
    <property type="evidence" value="ECO:0007669"/>
    <property type="project" value="TreeGrafter"/>
</dbReference>
<feature type="transmembrane region" description="Helical" evidence="6">
    <location>
        <begin position="20"/>
        <end position="39"/>
    </location>
</feature>
<evidence type="ECO:0000256" key="1">
    <source>
        <dbReference type="ARBA" id="ARBA00004141"/>
    </source>
</evidence>
<dbReference type="PANTHER" id="PTHR10283">
    <property type="entry name" value="SOLUTE CARRIER FAMILY 13 MEMBER"/>
    <property type="match status" value="1"/>
</dbReference>
<feature type="transmembrane region" description="Helical" evidence="6">
    <location>
        <begin position="149"/>
        <end position="182"/>
    </location>
</feature>
<proteinExistence type="predicted"/>
<protein>
    <submittedName>
        <fullName evidence="8">Sodium-dependent dicarboxylate transporter 2/3/5</fullName>
    </submittedName>
</protein>
<dbReference type="EMBL" id="PVTR01000013">
    <property type="protein sequence ID" value="PRY85320.1"/>
    <property type="molecule type" value="Genomic_DNA"/>
</dbReference>
<dbReference type="GO" id="GO:0005315">
    <property type="term" value="F:phosphate transmembrane transporter activity"/>
    <property type="evidence" value="ECO:0007669"/>
    <property type="project" value="TreeGrafter"/>
</dbReference>
<gene>
    <name evidence="8" type="ORF">CLW00_11369</name>
</gene>
<feature type="transmembrane region" description="Helical" evidence="6">
    <location>
        <begin position="305"/>
        <end position="324"/>
    </location>
</feature>
<dbReference type="InterPro" id="IPR004680">
    <property type="entry name" value="Cit_transptr-like_dom"/>
</dbReference>
<evidence type="ECO:0000259" key="7">
    <source>
        <dbReference type="Pfam" id="PF03600"/>
    </source>
</evidence>
<feature type="transmembrane region" description="Helical" evidence="6">
    <location>
        <begin position="396"/>
        <end position="429"/>
    </location>
</feature>
<feature type="transmembrane region" description="Helical" evidence="6">
    <location>
        <begin position="366"/>
        <end position="384"/>
    </location>
</feature>
<feature type="transmembrane region" description="Helical" evidence="6">
    <location>
        <begin position="336"/>
        <end position="360"/>
    </location>
</feature>
<evidence type="ECO:0000313" key="8">
    <source>
        <dbReference type="EMBL" id="PRY85320.1"/>
    </source>
</evidence>
<keyword evidence="5 6" id="KW-0472">Membrane</keyword>
<comment type="subcellular location">
    <subcellularLocation>
        <location evidence="1">Membrane</location>
        <topology evidence="1">Multi-pass membrane protein</topology>
    </subcellularLocation>
</comment>
<evidence type="ECO:0000256" key="5">
    <source>
        <dbReference type="ARBA" id="ARBA00023136"/>
    </source>
</evidence>
<evidence type="ECO:0000256" key="3">
    <source>
        <dbReference type="ARBA" id="ARBA00022692"/>
    </source>
</evidence>
<dbReference type="Pfam" id="PF03600">
    <property type="entry name" value="CitMHS"/>
    <property type="match status" value="1"/>
</dbReference>
<dbReference type="PANTHER" id="PTHR10283:SF92">
    <property type="entry name" value="LOW-AFFINITY PHOSPHATE TRANSPORTER PHO91"/>
    <property type="match status" value="1"/>
</dbReference>
<feature type="transmembrane region" description="Helical" evidence="6">
    <location>
        <begin position="51"/>
        <end position="67"/>
    </location>
</feature>
<dbReference type="RefSeq" id="WP_106135137.1">
    <property type="nucleotide sequence ID" value="NZ_PVTR01000013.1"/>
</dbReference>
<name>A0A2T0WF34_9BACT</name>
<dbReference type="InterPro" id="IPR001898">
    <property type="entry name" value="SLC13A/DASS"/>
</dbReference>
<feature type="transmembrane region" description="Helical" evidence="6">
    <location>
        <begin position="233"/>
        <end position="252"/>
    </location>
</feature>
<keyword evidence="9" id="KW-1185">Reference proteome</keyword>
<feature type="transmembrane region" description="Helical" evidence="6">
    <location>
        <begin position="194"/>
        <end position="213"/>
    </location>
</feature>
<dbReference type="AlphaFoldDB" id="A0A2T0WF34"/>
<dbReference type="NCBIfam" id="TIGR00785">
    <property type="entry name" value="dass"/>
    <property type="match status" value="1"/>
</dbReference>
<dbReference type="OrthoDB" id="9766267at2"/>
<reference evidence="8 9" key="1">
    <citation type="submission" date="2018-03" db="EMBL/GenBank/DDBJ databases">
        <title>Genomic Encyclopedia of Archaeal and Bacterial Type Strains, Phase II (KMG-II): from individual species to whole genera.</title>
        <authorList>
            <person name="Goeker M."/>
        </authorList>
    </citation>
    <scope>NUCLEOTIDE SEQUENCE [LARGE SCALE GENOMIC DNA]</scope>
    <source>
        <strain evidence="8 9">DSM 27929</strain>
    </source>
</reference>
<feature type="transmembrane region" description="Helical" evidence="6">
    <location>
        <begin position="73"/>
        <end position="93"/>
    </location>
</feature>
<evidence type="ECO:0000313" key="9">
    <source>
        <dbReference type="Proteomes" id="UP000238157"/>
    </source>
</evidence>
<evidence type="ECO:0000256" key="6">
    <source>
        <dbReference type="SAM" id="Phobius"/>
    </source>
</evidence>
<organism evidence="8 9">
    <name type="scientific">Mongoliibacter ruber</name>
    <dbReference type="NCBI Taxonomy" id="1750599"/>
    <lineage>
        <taxon>Bacteria</taxon>
        <taxon>Pseudomonadati</taxon>
        <taxon>Bacteroidota</taxon>
        <taxon>Cytophagia</taxon>
        <taxon>Cytophagales</taxon>
        <taxon>Cyclobacteriaceae</taxon>
        <taxon>Mongoliibacter</taxon>
    </lineage>
</organism>
<keyword evidence="2" id="KW-0813">Transport</keyword>
<evidence type="ECO:0000256" key="2">
    <source>
        <dbReference type="ARBA" id="ARBA00022448"/>
    </source>
</evidence>
<feature type="transmembrane region" description="Helical" evidence="6">
    <location>
        <begin position="449"/>
        <end position="472"/>
    </location>
</feature>
<keyword evidence="3 6" id="KW-0812">Transmembrane</keyword>
<evidence type="ECO:0000256" key="4">
    <source>
        <dbReference type="ARBA" id="ARBA00022989"/>
    </source>
</evidence>
<accession>A0A2T0WF34</accession>
<feature type="domain" description="Citrate transporter-like" evidence="7">
    <location>
        <begin position="64"/>
        <end position="404"/>
    </location>
</feature>
<keyword evidence="4 6" id="KW-1133">Transmembrane helix</keyword>
<dbReference type="Proteomes" id="UP000238157">
    <property type="component" value="Unassembled WGS sequence"/>
</dbReference>
<comment type="caution">
    <text evidence="8">The sequence shown here is derived from an EMBL/GenBank/DDBJ whole genome shotgun (WGS) entry which is preliminary data.</text>
</comment>
<feature type="transmembrane region" description="Helical" evidence="6">
    <location>
        <begin position="105"/>
        <end position="129"/>
    </location>
</feature>
<sequence length="475" mass="51049">MAYNDSRRAAFRLFKKLKFGWIWASSTFIGNFVLAFFISSFFNNLGYAEDINYVFFLSILAVGLWVTEAIPPFAVGIFIIAGLLLGFGTEFILGEEHKTPVEMYLGTWTSNVIWLLLGGFFLAEGMSVANLDRALFRFTIKKFGSNPNRLLLGLMITTAIGSMVMSNTATTAMMISSILPLARTMGKGSPYAKALLVGIPAAATLGGMGTIIGSTPNAIAVGALQEKGVNITFVEWMIFGLPTAMASVYIFWRFLVKSLKLSTVKLDLTEMMNKPSAKNSFETYAVLFTLTVTVSMWLTEPLHGIPIAATSAIPIVLLTLFQVIKAEDVRRLPWDTLMLVAGGLALGIAMVDVGLTDIIMEKISALPIPMVGVAIVFAIIGVLISNIMSNTAASSILVPLGLALPGIWGFAVPLLVALSCSCALLLPVSTPSNAISFSTGMIEQKNFRPGGILMIFVGPLLAFATVMIYVLIFGA</sequence>